<gene>
    <name evidence="5" type="ORF">COT54_01975</name>
</gene>
<dbReference type="InterPro" id="IPR014721">
    <property type="entry name" value="Ribsml_uS5_D2-typ_fold_subgr"/>
</dbReference>
<evidence type="ECO:0000256" key="3">
    <source>
        <dbReference type="ARBA" id="ARBA00022840"/>
    </source>
</evidence>
<dbReference type="GO" id="GO:0003677">
    <property type="term" value="F:DNA binding"/>
    <property type="evidence" value="ECO:0007669"/>
    <property type="project" value="InterPro"/>
</dbReference>
<dbReference type="InterPro" id="IPR003593">
    <property type="entry name" value="AAA+_ATPase"/>
</dbReference>
<evidence type="ECO:0000313" key="5">
    <source>
        <dbReference type="EMBL" id="PIS17945.1"/>
    </source>
</evidence>
<evidence type="ECO:0000256" key="1">
    <source>
        <dbReference type="ARBA" id="ARBA00006354"/>
    </source>
</evidence>
<comment type="caution">
    <text evidence="5">The sequence shown here is derived from an EMBL/GenBank/DDBJ whole genome shotgun (WGS) entry which is preliminary data.</text>
</comment>
<keyword evidence="3" id="KW-0067">ATP-binding</keyword>
<dbReference type="PROSITE" id="PS50051">
    <property type="entry name" value="MCM_2"/>
    <property type="match status" value="1"/>
</dbReference>
<dbReference type="SMART" id="SM00382">
    <property type="entry name" value="AAA"/>
    <property type="match status" value="1"/>
</dbReference>
<dbReference type="InterPro" id="IPR025158">
    <property type="entry name" value="Mg_chelat-rel_C"/>
</dbReference>
<evidence type="ECO:0000259" key="4">
    <source>
        <dbReference type="PROSITE" id="PS50051"/>
    </source>
</evidence>
<dbReference type="PANTHER" id="PTHR32039">
    <property type="entry name" value="MAGNESIUM-CHELATASE SUBUNIT CHLI"/>
    <property type="match status" value="1"/>
</dbReference>
<dbReference type="InterPro" id="IPR045006">
    <property type="entry name" value="CHLI-like"/>
</dbReference>
<proteinExistence type="inferred from homology"/>
<dbReference type="InterPro" id="IPR000523">
    <property type="entry name" value="Mg_chelatse_chII-like_cat_dom"/>
</dbReference>
<dbReference type="Pfam" id="PF01078">
    <property type="entry name" value="Mg_chelatase"/>
    <property type="match status" value="1"/>
</dbReference>
<dbReference type="Gene3D" id="3.40.50.300">
    <property type="entry name" value="P-loop containing nucleotide triphosphate hydrolases"/>
    <property type="match status" value="1"/>
</dbReference>
<dbReference type="Pfam" id="PF13541">
    <property type="entry name" value="ChlI"/>
    <property type="match status" value="1"/>
</dbReference>
<feature type="domain" description="MCM C-terminal AAA(+) ATPase" evidence="4">
    <location>
        <begin position="297"/>
        <end position="392"/>
    </location>
</feature>
<sequence>MLARVKSVATVGLEAVEVMVEVDVAEKGFPAFDIVGLADKAVSESRARVRKAIENTGMEFPDKRITVNLAPANLPKEGSNYDLPIAVGILLASGAIEGRDGLSPTEAYYYGELGLDGSVKHCRGVLLVGMLARAKKVCEVYVPIEAASEAAVIPGVTVYPVRNLEDLIRHLRGDKFIEPMKTLEILPMIEDAVPLIDMAEITGQEVAKRAAEISAAGGHNLLLVGPPGAGKTMLAKAFPSILPPLLPEESLEVTRIYSVAGMLPTGTALMRTRPFRSPHHTTSMVGLIGGGSNPMPGEISLSHLGVLFLDELPEFSRSVLEVLRQPMEDQTVSITRAMGKVSYPASFLLLASANPCPCGYLNHPLKECVCGERLIGKYRARISGPILDRIDLHVWVDPVEVNKLALDDKEINSCETSLVVRERVMKARERQQRRFVKNKGMYMNAQMGNKQVKIYCKLSEEVKQFLKAAATKYDLSARAYFKVIKVARTIADLEGVQDIMSNHIAEAVQYRENVW</sequence>
<dbReference type="InterPro" id="IPR001208">
    <property type="entry name" value="MCM_dom"/>
</dbReference>
<dbReference type="EMBL" id="PEYY01000081">
    <property type="protein sequence ID" value="PIS17945.1"/>
    <property type="molecule type" value="Genomic_DNA"/>
</dbReference>
<dbReference type="Gene3D" id="3.30.230.10">
    <property type="match status" value="1"/>
</dbReference>
<protein>
    <submittedName>
        <fullName evidence="5">Magnesium chelatase</fullName>
    </submittedName>
</protein>
<dbReference type="SUPFAM" id="SSF54211">
    <property type="entry name" value="Ribosomal protein S5 domain 2-like"/>
    <property type="match status" value="1"/>
</dbReference>
<dbReference type="InterPro" id="IPR027417">
    <property type="entry name" value="P-loop_NTPase"/>
</dbReference>
<dbReference type="Proteomes" id="UP000229574">
    <property type="component" value="Unassembled WGS sequence"/>
</dbReference>
<dbReference type="Pfam" id="PF13335">
    <property type="entry name" value="Mg_chelatase_C"/>
    <property type="match status" value="1"/>
</dbReference>
<reference evidence="6" key="1">
    <citation type="submission" date="2017-09" db="EMBL/GenBank/DDBJ databases">
        <title>Depth-based differentiation of microbial function through sediment-hosted aquifers and enrichment of novel symbionts in the deep terrestrial subsurface.</title>
        <authorList>
            <person name="Probst A.J."/>
            <person name="Ladd B."/>
            <person name="Jarett J.K."/>
            <person name="Geller-Mcgrath D.E."/>
            <person name="Sieber C.M.K."/>
            <person name="Emerson J.B."/>
            <person name="Anantharaman K."/>
            <person name="Thomas B.C."/>
            <person name="Malmstrom R."/>
            <person name="Stieglmeier M."/>
            <person name="Klingl A."/>
            <person name="Woyke T."/>
            <person name="Ryan C.M."/>
            <person name="Banfield J.F."/>
        </authorList>
    </citation>
    <scope>NUCLEOTIDE SEQUENCE [LARGE SCALE GENOMIC DNA]</scope>
</reference>
<dbReference type="PRINTS" id="PR01657">
    <property type="entry name" value="MCMFAMILY"/>
</dbReference>
<dbReference type="PANTHER" id="PTHR32039:SF7">
    <property type="entry name" value="COMPETENCE PROTEIN COMM"/>
    <property type="match status" value="1"/>
</dbReference>
<evidence type="ECO:0000256" key="2">
    <source>
        <dbReference type="ARBA" id="ARBA00022741"/>
    </source>
</evidence>
<dbReference type="GO" id="GO:0005524">
    <property type="term" value="F:ATP binding"/>
    <property type="evidence" value="ECO:0007669"/>
    <property type="project" value="UniProtKB-KW"/>
</dbReference>
<organism evidence="5 6">
    <name type="scientific">Candidatus Collierbacteria bacterium CG09_land_8_20_14_0_10_46_12</name>
    <dbReference type="NCBI Taxonomy" id="1974533"/>
    <lineage>
        <taxon>Bacteria</taxon>
        <taxon>Candidatus Collieribacteriota</taxon>
    </lineage>
</organism>
<dbReference type="NCBIfam" id="TIGR00368">
    <property type="entry name" value="YifB family Mg chelatase-like AAA ATPase"/>
    <property type="match status" value="1"/>
</dbReference>
<accession>A0A2H0WZB1</accession>
<dbReference type="InterPro" id="IPR004482">
    <property type="entry name" value="Mg_chelat-rel"/>
</dbReference>
<dbReference type="InterPro" id="IPR020568">
    <property type="entry name" value="Ribosomal_Su5_D2-typ_SF"/>
</dbReference>
<keyword evidence="2" id="KW-0547">Nucleotide-binding</keyword>
<name>A0A2H0WZB1_9BACT</name>
<dbReference type="AlphaFoldDB" id="A0A2H0WZB1"/>
<evidence type="ECO:0000313" key="6">
    <source>
        <dbReference type="Proteomes" id="UP000229574"/>
    </source>
</evidence>
<comment type="similarity">
    <text evidence="1">Belongs to the Mg-chelatase subunits D/I family. ComM subfamily.</text>
</comment>
<dbReference type="SUPFAM" id="SSF52540">
    <property type="entry name" value="P-loop containing nucleoside triphosphate hydrolases"/>
    <property type="match status" value="1"/>
</dbReference>